<feature type="transmembrane region" description="Helical" evidence="7">
    <location>
        <begin position="62"/>
        <end position="83"/>
    </location>
</feature>
<gene>
    <name evidence="8" type="ORF">P4G45_12780</name>
    <name evidence="9" type="ORF">P8936_13195</name>
</gene>
<evidence type="ECO:0000313" key="8">
    <source>
        <dbReference type="EMBL" id="XBH09354.1"/>
    </source>
</evidence>
<feature type="transmembrane region" description="Helical" evidence="7">
    <location>
        <begin position="241"/>
        <end position="260"/>
    </location>
</feature>
<feature type="transmembrane region" description="Helical" evidence="7">
    <location>
        <begin position="180"/>
        <end position="200"/>
    </location>
</feature>
<protein>
    <submittedName>
        <fullName evidence="9">Sulfate exporter family transporter</fullName>
    </submittedName>
</protein>
<evidence type="ECO:0000256" key="6">
    <source>
        <dbReference type="ARBA" id="ARBA00023136"/>
    </source>
</evidence>
<keyword evidence="4 7" id="KW-0812">Transmembrane</keyword>
<comment type="subcellular location">
    <subcellularLocation>
        <location evidence="1">Cell membrane</location>
        <topology evidence="1">Multi-pass membrane protein</topology>
    </subcellularLocation>
</comment>
<reference evidence="9" key="1">
    <citation type="submission" date="2023-03" db="EMBL/GenBank/DDBJ databases">
        <title>Edaphobacter sp.</title>
        <authorList>
            <person name="Huber K.J."/>
            <person name="Papendorf J."/>
            <person name="Pilke C."/>
            <person name="Bunk B."/>
            <person name="Sproeer C."/>
            <person name="Pester M."/>
        </authorList>
    </citation>
    <scope>NUCLEOTIDE SEQUENCE</scope>
    <source>
        <strain evidence="8">DSM 109919</strain>
        <strain evidence="9">DSM 109920</strain>
    </source>
</reference>
<feature type="transmembrane region" description="Helical" evidence="7">
    <location>
        <begin position="338"/>
        <end position="359"/>
    </location>
</feature>
<evidence type="ECO:0000256" key="7">
    <source>
        <dbReference type="SAM" id="Phobius"/>
    </source>
</evidence>
<dbReference type="EMBL" id="CP121195">
    <property type="protein sequence ID" value="XBH12641.1"/>
    <property type="molecule type" value="Genomic_DNA"/>
</dbReference>
<dbReference type="PANTHER" id="PTHR30106">
    <property type="entry name" value="INNER MEMBRANE PROTEIN YEIH-RELATED"/>
    <property type="match status" value="1"/>
</dbReference>
<dbReference type="EMBL" id="CP121194">
    <property type="protein sequence ID" value="XBH09354.1"/>
    <property type="molecule type" value="Genomic_DNA"/>
</dbReference>
<accession>A0AAU7D5J9</accession>
<dbReference type="RefSeq" id="WP_348266864.1">
    <property type="nucleotide sequence ID" value="NZ_CP121194.1"/>
</dbReference>
<feature type="transmembrane region" description="Helical" evidence="7">
    <location>
        <begin position="207"/>
        <end position="229"/>
    </location>
</feature>
<dbReference type="AlphaFoldDB" id="A0AAU7D5J9"/>
<comment type="similarity">
    <text evidence="2">Belongs to the UPF0324 family.</text>
</comment>
<evidence type="ECO:0000256" key="4">
    <source>
        <dbReference type="ARBA" id="ARBA00022692"/>
    </source>
</evidence>
<proteinExistence type="inferred from homology"/>
<dbReference type="GO" id="GO:0005886">
    <property type="term" value="C:plasma membrane"/>
    <property type="evidence" value="ECO:0007669"/>
    <property type="project" value="UniProtKB-SubCell"/>
</dbReference>
<evidence type="ECO:0000256" key="1">
    <source>
        <dbReference type="ARBA" id="ARBA00004651"/>
    </source>
</evidence>
<dbReference type="KEGG" id="epl:P4G45_12780"/>
<sequence>MSTHTLPNPTASPASSPAARFVRTIPGMALLFGVGLLGKLFEHVIAILHAQHPAWPLPHIEYVLWAIILGLVISNTFGVARIFQPGVATYELWLKLGIVLIGARFLMQDLFHIGGMTLVLVAIELVLSLTVMTLLGRIFKLPPKLTSLLSIGSSVCGVTAIMATQGAIDASEEDTSTAMAAILTLGAIALFTFPAIGHALHMSQQSYGIWAGLAVDNTAEATVTGAIYGDAAGRFAVLSKTARSSFLGFVVLGYAVYWASQGKAAAVENKALFLWQKFPKFVLGFIAISVLATAGFFTHGQLNSLSNLSRWAFLPAFAGVGVRTNLRDLVGQGWRPLIVGILGEVFIALVTLGLVYWSYHRGAIQ</sequence>
<evidence type="ECO:0000256" key="3">
    <source>
        <dbReference type="ARBA" id="ARBA00022475"/>
    </source>
</evidence>
<accession>A0AAU7CWJ4</accession>
<keyword evidence="6 7" id="KW-0472">Membrane</keyword>
<organism evidence="9">
    <name type="scientific">Edaphobacter paludis</name>
    <dbReference type="NCBI Taxonomy" id="3035702"/>
    <lineage>
        <taxon>Bacteria</taxon>
        <taxon>Pseudomonadati</taxon>
        <taxon>Acidobacteriota</taxon>
        <taxon>Terriglobia</taxon>
        <taxon>Terriglobales</taxon>
        <taxon>Acidobacteriaceae</taxon>
        <taxon>Edaphobacter</taxon>
    </lineage>
</organism>
<keyword evidence="3" id="KW-1003">Cell membrane</keyword>
<feature type="transmembrane region" description="Helical" evidence="7">
    <location>
        <begin position="281"/>
        <end position="302"/>
    </location>
</feature>
<dbReference type="PANTHER" id="PTHR30106:SF1">
    <property type="entry name" value="UPF0324 MEMBRANE PROTEIN FN0533"/>
    <property type="match status" value="1"/>
</dbReference>
<evidence type="ECO:0000256" key="2">
    <source>
        <dbReference type="ARBA" id="ARBA00007977"/>
    </source>
</evidence>
<name>A0AAU7D5J9_9BACT</name>
<keyword evidence="5 7" id="KW-1133">Transmembrane helix</keyword>
<dbReference type="Pfam" id="PF03601">
    <property type="entry name" value="Cons_hypoth698"/>
    <property type="match status" value="1"/>
</dbReference>
<feature type="transmembrane region" description="Helical" evidence="7">
    <location>
        <begin position="148"/>
        <end position="168"/>
    </location>
</feature>
<feature type="transmembrane region" description="Helical" evidence="7">
    <location>
        <begin position="29"/>
        <end position="50"/>
    </location>
</feature>
<dbReference type="InterPro" id="IPR018383">
    <property type="entry name" value="UPF0324_pro"/>
</dbReference>
<evidence type="ECO:0000313" key="9">
    <source>
        <dbReference type="EMBL" id="XBH12641.1"/>
    </source>
</evidence>
<feature type="transmembrane region" description="Helical" evidence="7">
    <location>
        <begin position="90"/>
        <end position="107"/>
    </location>
</feature>
<evidence type="ECO:0000256" key="5">
    <source>
        <dbReference type="ARBA" id="ARBA00022989"/>
    </source>
</evidence>
<feature type="transmembrane region" description="Helical" evidence="7">
    <location>
        <begin position="113"/>
        <end position="136"/>
    </location>
</feature>